<feature type="region of interest" description="Disordered" evidence="1">
    <location>
        <begin position="53"/>
        <end position="113"/>
    </location>
</feature>
<feature type="compositionally biased region" description="Low complexity" evidence="1">
    <location>
        <begin position="53"/>
        <end position="68"/>
    </location>
</feature>
<name>A0A401TU30_CHIPU</name>
<feature type="region of interest" description="Disordered" evidence="1">
    <location>
        <begin position="135"/>
        <end position="194"/>
    </location>
</feature>
<dbReference type="EMBL" id="BEZZ01176169">
    <property type="protein sequence ID" value="GCC46140.1"/>
    <property type="molecule type" value="Genomic_DNA"/>
</dbReference>
<organism evidence="2 3">
    <name type="scientific">Chiloscyllium punctatum</name>
    <name type="common">Brownbanded bambooshark</name>
    <name type="synonym">Hemiscyllium punctatum</name>
    <dbReference type="NCBI Taxonomy" id="137246"/>
    <lineage>
        <taxon>Eukaryota</taxon>
        <taxon>Metazoa</taxon>
        <taxon>Chordata</taxon>
        <taxon>Craniata</taxon>
        <taxon>Vertebrata</taxon>
        <taxon>Chondrichthyes</taxon>
        <taxon>Elasmobranchii</taxon>
        <taxon>Galeomorphii</taxon>
        <taxon>Galeoidea</taxon>
        <taxon>Orectolobiformes</taxon>
        <taxon>Hemiscylliidae</taxon>
        <taxon>Chiloscyllium</taxon>
    </lineage>
</organism>
<dbReference type="Proteomes" id="UP000287033">
    <property type="component" value="Unassembled WGS sequence"/>
</dbReference>
<gene>
    <name evidence="2" type="ORF">chiPu_0030164</name>
</gene>
<reference evidence="2 3" key="1">
    <citation type="journal article" date="2018" name="Nat. Ecol. Evol.">
        <title>Shark genomes provide insights into elasmobranch evolution and the origin of vertebrates.</title>
        <authorList>
            <person name="Hara Y"/>
            <person name="Yamaguchi K"/>
            <person name="Onimaru K"/>
            <person name="Kadota M"/>
            <person name="Koyanagi M"/>
            <person name="Keeley SD"/>
            <person name="Tatsumi K"/>
            <person name="Tanaka K"/>
            <person name="Motone F"/>
            <person name="Kageyama Y"/>
            <person name="Nozu R"/>
            <person name="Adachi N"/>
            <person name="Nishimura O"/>
            <person name="Nakagawa R"/>
            <person name="Tanegashima C"/>
            <person name="Kiyatake I"/>
            <person name="Matsumoto R"/>
            <person name="Murakumo K"/>
            <person name="Nishida K"/>
            <person name="Terakita A"/>
            <person name="Kuratani S"/>
            <person name="Sato K"/>
            <person name="Hyodo S Kuraku.S."/>
        </authorList>
    </citation>
    <scope>NUCLEOTIDE SEQUENCE [LARGE SCALE GENOMIC DNA]</scope>
</reference>
<comment type="caution">
    <text evidence="2">The sequence shown here is derived from an EMBL/GenBank/DDBJ whole genome shotgun (WGS) entry which is preliminary data.</text>
</comment>
<evidence type="ECO:0000256" key="1">
    <source>
        <dbReference type="SAM" id="MobiDB-lite"/>
    </source>
</evidence>
<sequence length="194" mass="19099">MVTGPRLPVAAVSPGEAAVSLMRGEATHIAASVRAVKEVAAEGGRAVVAGLQAPGPVQASPSSPGSGPLPLPLHHRRRAAGEAAAGPHALRRAADTARGAQEGGAGVQRVPGPDDVVLHRAQLGLTAAPGLGLRAPASAGSPLPLPGLGSGPPQAHAGRQQPVGQRPRPGHGSQRRPSNNSAAHGPAQGPPPWA</sequence>
<dbReference type="AlphaFoldDB" id="A0A401TU30"/>
<keyword evidence="3" id="KW-1185">Reference proteome</keyword>
<evidence type="ECO:0000313" key="2">
    <source>
        <dbReference type="EMBL" id="GCC46140.1"/>
    </source>
</evidence>
<evidence type="ECO:0000313" key="3">
    <source>
        <dbReference type="Proteomes" id="UP000287033"/>
    </source>
</evidence>
<proteinExistence type="predicted"/>
<accession>A0A401TU30</accession>
<protein>
    <submittedName>
        <fullName evidence="2">Uncharacterized protein</fullName>
    </submittedName>
</protein>